<proteinExistence type="inferred from homology"/>
<evidence type="ECO:0000256" key="6">
    <source>
        <dbReference type="ARBA" id="ARBA00023273"/>
    </source>
</evidence>
<evidence type="ECO:0000256" key="2">
    <source>
        <dbReference type="ARBA" id="ARBA00004245"/>
    </source>
</evidence>
<evidence type="ECO:0000256" key="9">
    <source>
        <dbReference type="PROSITE-ProRule" id="PRU00706"/>
    </source>
</evidence>
<feature type="binding site" evidence="9">
    <location>
        <position position="185"/>
    </location>
    <ligand>
        <name>ATP</name>
        <dbReference type="ChEBI" id="CHEBI:30616"/>
    </ligand>
</feature>
<dbReference type="InterPro" id="IPR011410">
    <property type="entry name" value="NDPK7"/>
</dbReference>
<dbReference type="CDD" id="cd04413">
    <property type="entry name" value="NDPk_I"/>
    <property type="match status" value="1"/>
</dbReference>
<dbReference type="Pfam" id="PF25364">
    <property type="entry name" value="PH_NDK7_N"/>
    <property type="match status" value="1"/>
</dbReference>
<dbReference type="PROSITE" id="PS51336">
    <property type="entry name" value="DM10"/>
    <property type="match status" value="1"/>
</dbReference>
<sequence length="384" mass="43320">MDPSKFGKESERYAFLVTYYDSLAGFDREYHLLYYTFDETIEMYDVKTKRVFLKRSKYPEVALKDLYKGAIVTINSRQLKVTEYSDDFTKNNFGSKKKYTLAMIKPDGVVHMGEIIDRICKEGFQISKMKMTQLSVELAQKFYAVHKEKSFYNTLVAYMTSGPIVALELVAENAVAKWRELIGPTDCVQARQVAPNSIRALFATDKTHNAVHGSDSDENAEIESKFFFDSKGEIPATATFENCSLAIILPHIVSEKAAIGQIILDIQKYGLDISALELFSLGKTDASDFLEVYRGVTPDFQKMVLNLCSGPIIAMEVTSKQSIDVVTTLRKVCGPPDPELAQALRPDTIRAKYGVDKIRNAIHCTDLEDDGVLEVEFFFNLMQQ</sequence>
<evidence type="ECO:0000256" key="3">
    <source>
        <dbReference type="ARBA" id="ARBA00022490"/>
    </source>
</evidence>
<dbReference type="SUPFAM" id="SSF54919">
    <property type="entry name" value="Nucleoside diphosphate kinase, NDK"/>
    <property type="match status" value="2"/>
</dbReference>
<comment type="subcellular location">
    <subcellularLocation>
        <location evidence="1">Cell projection</location>
        <location evidence="1">Cilium</location>
    </subcellularLocation>
    <subcellularLocation>
        <location evidence="2">Cytoplasm</location>
        <location evidence="2">Cytoskeleton</location>
    </subcellularLocation>
</comment>
<evidence type="ECO:0000259" key="11">
    <source>
        <dbReference type="PROSITE" id="PS51336"/>
    </source>
</evidence>
<dbReference type="Pfam" id="PF00334">
    <property type="entry name" value="NDK"/>
    <property type="match status" value="2"/>
</dbReference>
<feature type="active site" description="Pros-phosphohistidine intermediate" evidence="7 9">
    <location>
        <position position="212"/>
    </location>
</feature>
<dbReference type="SMART" id="SM00676">
    <property type="entry name" value="DM10"/>
    <property type="match status" value="1"/>
</dbReference>
<dbReference type="PANTHER" id="PTHR43109:SF2">
    <property type="entry name" value="NUCLEOSIDE DIPHOSPHATE KINASE 7"/>
    <property type="match status" value="1"/>
</dbReference>
<dbReference type="EMBL" id="PYSW02000026">
    <property type="protein sequence ID" value="KAG2381823.1"/>
    <property type="molecule type" value="Genomic_DNA"/>
</dbReference>
<dbReference type="CDD" id="cd04412">
    <property type="entry name" value="NDPk7B"/>
    <property type="match status" value="1"/>
</dbReference>
<dbReference type="InterPro" id="IPR034907">
    <property type="entry name" value="NDK-like_dom"/>
</dbReference>
<comment type="caution">
    <text evidence="12">The sequence shown here is derived from an EMBL/GenBank/DDBJ whole genome shotgun (WGS) entry which is preliminary data.</text>
</comment>
<accession>A0AA88GPK1</accession>
<name>A0AA88GPK1_NAELO</name>
<feature type="binding site" evidence="9">
    <location>
        <position position="105"/>
    </location>
    <ligand>
        <name>ATP</name>
        <dbReference type="ChEBI" id="CHEBI:30616"/>
    </ligand>
</feature>
<dbReference type="InterPro" id="IPR036850">
    <property type="entry name" value="NDK-like_dom_sf"/>
</dbReference>
<feature type="binding site" evidence="9">
    <location>
        <position position="179"/>
    </location>
    <ligand>
        <name>ATP</name>
        <dbReference type="ChEBI" id="CHEBI:30616"/>
    </ligand>
</feature>
<dbReference type="GeneID" id="68098661"/>
<dbReference type="PRINTS" id="PR01243">
    <property type="entry name" value="NUCDPKINASE"/>
</dbReference>
<dbReference type="SMART" id="SM00562">
    <property type="entry name" value="NDK"/>
    <property type="match status" value="2"/>
</dbReference>
<dbReference type="Gene3D" id="3.30.70.141">
    <property type="entry name" value="Nucleoside diphosphate kinase-like domain"/>
    <property type="match status" value="2"/>
</dbReference>
<evidence type="ECO:0000256" key="7">
    <source>
        <dbReference type="PIRSR" id="PIRSR036503-50"/>
    </source>
</evidence>
<dbReference type="GO" id="GO:0004550">
    <property type="term" value="F:nucleoside diphosphate kinase activity"/>
    <property type="evidence" value="ECO:0007669"/>
    <property type="project" value="InterPro"/>
</dbReference>
<keyword evidence="6" id="KW-0966">Cell projection</keyword>
<keyword evidence="5" id="KW-0206">Cytoskeleton</keyword>
<dbReference type="GO" id="GO:0005524">
    <property type="term" value="F:ATP binding"/>
    <property type="evidence" value="ECO:0007669"/>
    <property type="project" value="UniProtKB-KW"/>
</dbReference>
<organism evidence="12 13">
    <name type="scientific">Naegleria lovaniensis</name>
    <name type="common">Amoeba</name>
    <dbReference type="NCBI Taxonomy" id="51637"/>
    <lineage>
        <taxon>Eukaryota</taxon>
        <taxon>Discoba</taxon>
        <taxon>Heterolobosea</taxon>
        <taxon>Tetramitia</taxon>
        <taxon>Eutetramitia</taxon>
        <taxon>Vahlkampfiidae</taxon>
        <taxon>Naegleria</taxon>
    </lineage>
</organism>
<dbReference type="Gene3D" id="2.30.29.170">
    <property type="match status" value="1"/>
</dbReference>
<dbReference type="GO" id="GO:0005879">
    <property type="term" value="C:axonemal microtubule"/>
    <property type="evidence" value="ECO:0007669"/>
    <property type="project" value="TreeGrafter"/>
</dbReference>
<dbReference type="FunFam" id="3.30.70.141:FF:000004">
    <property type="entry name" value="Nucleoside diphosphate kinase 7"/>
    <property type="match status" value="1"/>
</dbReference>
<comment type="caution">
    <text evidence="9">Lacks conserved residue(s) required for the propagation of feature annotation.</text>
</comment>
<feature type="domain" description="DM10" evidence="11">
    <location>
        <begin position="9"/>
        <end position="97"/>
    </location>
</feature>
<feature type="binding site" evidence="9">
    <location>
        <position position="151"/>
    </location>
    <ligand>
        <name>ATP</name>
        <dbReference type="ChEBI" id="CHEBI:30616"/>
    </ligand>
</feature>
<dbReference type="InterPro" id="IPR057579">
    <property type="entry name" value="DM10_NDK7"/>
</dbReference>
<evidence type="ECO:0000256" key="8">
    <source>
        <dbReference type="PIRSR" id="PIRSR036503-51"/>
    </source>
</evidence>
<protein>
    <recommendedName>
        <fullName evidence="11">DM10 domain-containing protein</fullName>
    </recommendedName>
</protein>
<evidence type="ECO:0000256" key="10">
    <source>
        <dbReference type="RuleBase" id="RU004011"/>
    </source>
</evidence>
<dbReference type="RefSeq" id="XP_044547502.1">
    <property type="nucleotide sequence ID" value="XM_044696042.1"/>
</dbReference>
<keyword evidence="8" id="KW-0067">ATP-binding</keyword>
<dbReference type="PIRSF" id="PIRSF036503">
    <property type="entry name" value="NDK7"/>
    <property type="match status" value="1"/>
</dbReference>
<dbReference type="GO" id="GO:0016787">
    <property type="term" value="F:hydrolase activity"/>
    <property type="evidence" value="ECO:0007669"/>
    <property type="project" value="UniProtKB-KW"/>
</dbReference>
<dbReference type="AlphaFoldDB" id="A0AA88GPK1"/>
<dbReference type="InterPro" id="IPR037993">
    <property type="entry name" value="NDPk7B"/>
</dbReference>
<dbReference type="Proteomes" id="UP000816034">
    <property type="component" value="Unassembled WGS sequence"/>
</dbReference>
<dbReference type="PROSITE" id="PS51374">
    <property type="entry name" value="NDPK_LIKE"/>
    <property type="match status" value="2"/>
</dbReference>
<evidence type="ECO:0000256" key="1">
    <source>
        <dbReference type="ARBA" id="ARBA00004138"/>
    </source>
</evidence>
<gene>
    <name evidence="12" type="ORF">C9374_006207</name>
</gene>
<keyword evidence="13" id="KW-1185">Reference proteome</keyword>
<keyword evidence="4" id="KW-0378">Hydrolase</keyword>
<keyword evidence="8" id="KW-0547">Nucleotide-binding</keyword>
<evidence type="ECO:0000256" key="5">
    <source>
        <dbReference type="ARBA" id="ARBA00023212"/>
    </source>
</evidence>
<feature type="active site" description="Pros-phosphohistidine intermediate" evidence="9">
    <location>
        <position position="363"/>
    </location>
</feature>
<evidence type="ECO:0000313" key="13">
    <source>
        <dbReference type="Proteomes" id="UP000816034"/>
    </source>
</evidence>
<dbReference type="GO" id="GO:0006183">
    <property type="term" value="P:GTP biosynthetic process"/>
    <property type="evidence" value="ECO:0007669"/>
    <property type="project" value="InterPro"/>
</dbReference>
<dbReference type="InterPro" id="IPR001564">
    <property type="entry name" value="Nucleoside_diP_kinase"/>
</dbReference>
<dbReference type="PANTHER" id="PTHR43109">
    <property type="entry name" value="NUCLEOSIDE DIPHOSPHATE KINASE 7"/>
    <property type="match status" value="1"/>
</dbReference>
<evidence type="ECO:0000256" key="4">
    <source>
        <dbReference type="ARBA" id="ARBA00022801"/>
    </source>
</evidence>
<dbReference type="InterPro" id="IPR006602">
    <property type="entry name" value="DM10_dom"/>
</dbReference>
<feature type="binding site" evidence="9">
    <location>
        <position position="199"/>
    </location>
    <ligand>
        <name>ATP</name>
        <dbReference type="ChEBI" id="CHEBI:30616"/>
    </ligand>
</feature>
<comment type="similarity">
    <text evidence="9 10">Belongs to the NDK family.</text>
</comment>
<dbReference type="GO" id="GO:0006241">
    <property type="term" value="P:CTP biosynthetic process"/>
    <property type="evidence" value="ECO:0007669"/>
    <property type="project" value="InterPro"/>
</dbReference>
<keyword evidence="3" id="KW-0963">Cytoplasm</keyword>
<evidence type="ECO:0000313" key="12">
    <source>
        <dbReference type="EMBL" id="KAG2381823.1"/>
    </source>
</evidence>
<dbReference type="FunFam" id="3.30.70.141:FF:000010">
    <property type="entry name" value="Nucleoside diphosphate kinase 7"/>
    <property type="match status" value="1"/>
</dbReference>
<reference evidence="12 13" key="1">
    <citation type="journal article" date="2018" name="BMC Genomics">
        <title>The genome of Naegleria lovaniensis, the basis for a comparative approach to unravel pathogenicity factors of the human pathogenic amoeba N. fowleri.</title>
        <authorList>
            <person name="Liechti N."/>
            <person name="Schurch N."/>
            <person name="Bruggmann R."/>
            <person name="Wittwer M."/>
        </authorList>
    </citation>
    <scope>NUCLEOTIDE SEQUENCE [LARGE SCALE GENOMIC DNA]</scope>
    <source>
        <strain evidence="12 13">ATCC 30569</strain>
    </source>
</reference>
<feature type="binding site" evidence="9">
    <location>
        <position position="209"/>
    </location>
    <ligand>
        <name>ATP</name>
        <dbReference type="ChEBI" id="CHEBI:30616"/>
    </ligand>
</feature>
<dbReference type="GO" id="GO:0006228">
    <property type="term" value="P:UTP biosynthetic process"/>
    <property type="evidence" value="ECO:0007669"/>
    <property type="project" value="InterPro"/>
</dbReference>